<sequence>MESPYTLNRGPDPGEEQRLHNQHYNMWMPVTKHLLPPHIFGGLVKLDHPPAIADLATGTGIWLRDLAAKLPSNARLDGYDYDPSKFIEAYELPNNVRLFPGDILKPFPERLRAQYDVIHVRMLILGLKAVQWAEAAQNIKMLLRPGGWLVWEDYGHSGITCVPVTKEFALWSNAEVQYARSVGRDIIAPMRLLSQIQESGYVNCHESIYHSFGLPENLRKTTGRLFMAAARQILKGTLDKTGSAIVTSHDEVDGIVDKTTGSKTNNLSGQGLSIAFKYCLHKQHSNQRSAVLDVNDYQNILYIMDQSFEIITPGDSVAADNGDIVMLSRDDVSDFNEENILPQTPETLSKIKQWLCPTDYAAVNGEFYKHLSSHVAGTGDWLYLTDAYKQWHDSEAEGILWLKGIPGSGKSVFAARSLQRLQVEGVPVLYFFFRQIIRANYEPTALLRDWLVQILPYSPPLQARLKEYLDERRTIETLSITDLFRDLRLACTYVPKVYCVVDALDEMNLGNDQFLHELAKFASWQPPKIRMIITSRPVPAVETPLRPYPTVQIRLQEQLVDQDIAVYVQRLLASSHIPKNDQNKIQQAILEKAGGIFLYAKLVMEQIMEQDANIEHILETLPANLNVMYTTLLNEHSQRSGIPHHVQLLVLQWVTHANRPLRLLEMSEMLSVTRQLDGIRELKEAKDIIQHPFAEYAVFNWHIHITKAGLFARGQPELYKLLDNFLQGNRLLVWLSLEWPNCDFYDMSPLHVAAYLNLTDYMRELLERPDTNANVVNEREETPIYWAAYHGHEEAIRLLLQHGAESNKYNATGLTPLHEAAMRNHAAAAQILLTAGVDPLTPRTDPQAKRGHYAERRSTGRTPLQYACKNGHEEVVAIYLPFLNDISVVYNALHLAAESGQDKVVECILKHPGIEVDAFVSDHTALYYACSAVNPQTIEVLLRAGANPNVLIEPKFYQDLSIIHGAKGLDPNGSERMLTALHVLSSSAAGDNRPSVDRIQKCFELVQEVGVDLEVPDLEGKTALHSLFSGSAFVSSESVFAMLRLLLKAGADVNTTCDKGDTPLHGNLTSKDAVRLLIEEGGADINKRRTSDGRTPLLCLLSSQSPETSLEFLSFGPDCNAVDNDGNGALHVALRCRHTNRDLVLALLARGADPNMKNHSGQTALHIENEYGNGHEYLIKLLVESGADLEARDNNGRTPLFQRVSAYFHREDRQTTSYLKTFVELGAKSDCRDDKGRTLLHEAARCDAYDRFKYFLDLGVSPLAQDEAGNTMWHEAIYTRSYPAQRSSWHMRNGPPIPDIYNLLTESGVDPNQANNQGRTPLHIACSIEAEASDSQYEKNPINYLLSVCKNPSPADSDGITPLHLAATISEYHVAALLRVGANVAAVTLEGLTPLHLAARACQSNIIGMLLDEVEKDGSSNVSTLVNHRDNSGRTALHYACRSGRPEAVAFLLASGADVNIRAKDGMTPLQECTKFESELELWRGCGSAGDRQNRLQAAGLKLNDETRPFLRRIKQPMREDKEIPPEHTSSRLDEILDMLIAHGLDVHTTDTSGRNQIQEAITLIKSPTMRYTLRCFLALVNRLDPKLFEGDIESLSSLREQAEAMVGPPEPEHHCNHIHCHDSEPDKFLISREYSRVEEVHREGADFTEASRANGTPWHSLVLGGYGLLLEKLCTGEVVKNFESKKWCTKWLNGITKGRGPFGPRSISSLLIAACSSRMPNMEVVKVLVETFKANVNAQTSTQFFNLVDGQIVEGETALHILARGHHWWQVHQALPYLISHGANVNLKDQIKRTPLHMALESIPGNTPRVPSFQEEAARILVSAGADIHANDNMGKSCQTLAVRHSNPRMLQIILPPGTALDISTLFAAIEECNDQLFERLISVGMDLNKRCNANASGDKLGPIRRDGAMIELDELYALLLVDHKATHASAPNHGLLFGSGFGNNMANPAKPDDKSKYIRMMELLVSHGVDIYARFDKAIQDSNASLAPMASTNETINNNENGKSGKQPPKGHHYENCTVIHELLETSKFIQDIIDWKSLDLEYRDGKGRTLLMAACRNKTVADVTTTKLVELGADVSARDSEGKNALHHILESHAPNEICKHNEVVKLMLSKRPELVHEEDTQGNLPINYVQPGFCNPRMGFFRQGPCQDIVDILLDAGSDPLHPDADGNFPIHFLGHRPKHALFQRFLDMGVPIDIRNTKNGNTPLFNWFSSEPSNLDWPRVGLQSSHFGVFNAGSQSIALTRPHPSTVYPFPTAVPPGTATATPSVSFPNTNFQTPFLPQLVLASTGLPVVPQQPVDRTKLEDFEQEQLAFYEEAGADFMVRNNAGETLLHTLAGSSFQGRHGGRSKDDITIARFKFLVSKGLDPLAEDGRQRTAIDVAVARDNKGFLDFFKK</sequence>
<feature type="region of interest" description="Disordered" evidence="4">
    <location>
        <begin position="1993"/>
        <end position="2014"/>
    </location>
</feature>
<reference evidence="7" key="1">
    <citation type="submission" date="2022-09" db="EMBL/GenBank/DDBJ databases">
        <title>Chromosome-level assembly of Trichoderma breve T069, a fungus used in development of biopesticide product.</title>
        <authorList>
            <person name="Lin R."/>
            <person name="Liu T."/>
        </authorList>
    </citation>
    <scope>NUCLEOTIDE SEQUENCE</scope>
    <source>
        <strain evidence="7">T069</strain>
    </source>
</reference>
<dbReference type="Gene3D" id="3.40.50.150">
    <property type="entry name" value="Vaccinia Virus protein VP39"/>
    <property type="match status" value="1"/>
</dbReference>
<name>A0A9W9EBB2_9HYPO</name>
<evidence type="ECO:0000313" key="8">
    <source>
        <dbReference type="Proteomes" id="UP001140511"/>
    </source>
</evidence>
<dbReference type="PANTHER" id="PTHR24123">
    <property type="entry name" value="ANKYRIN REPEAT-CONTAINING"/>
    <property type="match status" value="1"/>
</dbReference>
<feature type="repeat" description="ANK" evidence="3">
    <location>
        <begin position="779"/>
        <end position="811"/>
    </location>
</feature>
<dbReference type="InterPro" id="IPR002110">
    <property type="entry name" value="Ankyrin_rpt"/>
</dbReference>
<dbReference type="SUPFAM" id="SSF48403">
    <property type="entry name" value="Ankyrin repeat"/>
    <property type="match status" value="6"/>
</dbReference>
<feature type="domain" description="Methyltransferase type 12" evidence="5">
    <location>
        <begin position="54"/>
        <end position="149"/>
    </location>
</feature>
<evidence type="ECO:0000259" key="5">
    <source>
        <dbReference type="Pfam" id="PF08242"/>
    </source>
</evidence>
<dbReference type="Gene3D" id="1.25.40.20">
    <property type="entry name" value="Ankyrin repeat-containing domain"/>
    <property type="match status" value="6"/>
</dbReference>
<dbReference type="InterPro" id="IPR036770">
    <property type="entry name" value="Ankyrin_rpt-contain_sf"/>
</dbReference>
<dbReference type="PROSITE" id="PS50088">
    <property type="entry name" value="ANK_REPEAT"/>
    <property type="match status" value="10"/>
</dbReference>
<protein>
    <submittedName>
        <fullName evidence="7">Ankyrin repeats (3 copies) domain-containing protein</fullName>
    </submittedName>
</protein>
<gene>
    <name evidence="7" type="ORF">T069G_00091</name>
</gene>
<evidence type="ECO:0000256" key="2">
    <source>
        <dbReference type="ARBA" id="ARBA00023043"/>
    </source>
</evidence>
<feature type="repeat" description="ANK" evidence="3">
    <location>
        <begin position="1755"/>
        <end position="1791"/>
    </location>
</feature>
<dbReference type="Pfam" id="PF12796">
    <property type="entry name" value="Ank_2"/>
    <property type="match status" value="5"/>
</dbReference>
<feature type="repeat" description="ANK" evidence="3">
    <location>
        <begin position="812"/>
        <end position="838"/>
    </location>
</feature>
<keyword evidence="8" id="KW-1185">Reference proteome</keyword>
<dbReference type="InterPro" id="IPR013217">
    <property type="entry name" value="Methyltransf_12"/>
</dbReference>
<feature type="repeat" description="ANK" evidence="3">
    <location>
        <begin position="2049"/>
        <end position="2083"/>
    </location>
</feature>
<proteinExistence type="predicted"/>
<feature type="repeat" description="ANK" evidence="3">
    <location>
        <begin position="1432"/>
        <end position="1464"/>
    </location>
</feature>
<feature type="domain" description="Nephrocystin 3-like N-terminal" evidence="6">
    <location>
        <begin position="377"/>
        <end position="536"/>
    </location>
</feature>
<dbReference type="GeneID" id="80861989"/>
<dbReference type="InterPro" id="IPR051165">
    <property type="entry name" value="Multifunctional_ANK_Repeat"/>
</dbReference>
<dbReference type="Pfam" id="PF24883">
    <property type="entry name" value="NPHP3_N"/>
    <property type="match status" value="1"/>
</dbReference>
<dbReference type="Gene3D" id="3.40.50.300">
    <property type="entry name" value="P-loop containing nucleotide triphosphate hydrolases"/>
    <property type="match status" value="1"/>
</dbReference>
<dbReference type="Proteomes" id="UP001140511">
    <property type="component" value="Unassembled WGS sequence"/>
</dbReference>
<evidence type="ECO:0000256" key="3">
    <source>
        <dbReference type="PROSITE-ProRule" id="PRU00023"/>
    </source>
</evidence>
<feature type="compositionally biased region" description="Polar residues" evidence="4">
    <location>
        <begin position="1993"/>
        <end position="2006"/>
    </location>
</feature>
<feature type="repeat" description="ANK" evidence="3">
    <location>
        <begin position="921"/>
        <end position="953"/>
    </location>
</feature>
<feature type="repeat" description="ANK" evidence="3">
    <location>
        <begin position="1160"/>
        <end position="1194"/>
    </location>
</feature>
<evidence type="ECO:0000256" key="1">
    <source>
        <dbReference type="ARBA" id="ARBA00022737"/>
    </source>
</evidence>
<feature type="repeat" description="ANK" evidence="3">
    <location>
        <begin position="1390"/>
        <end position="1412"/>
    </location>
</feature>
<dbReference type="SUPFAM" id="SSF53335">
    <property type="entry name" value="S-adenosyl-L-methionine-dependent methyltransferases"/>
    <property type="match status" value="1"/>
</dbReference>
<evidence type="ECO:0000256" key="4">
    <source>
        <dbReference type="SAM" id="MobiDB-lite"/>
    </source>
</evidence>
<dbReference type="InterPro" id="IPR027417">
    <property type="entry name" value="P-loop_NTPase"/>
</dbReference>
<dbReference type="Pfam" id="PF08242">
    <property type="entry name" value="Methyltransf_12"/>
    <property type="match status" value="1"/>
</dbReference>
<dbReference type="Pfam" id="PF00023">
    <property type="entry name" value="Ank"/>
    <property type="match status" value="2"/>
</dbReference>
<dbReference type="EMBL" id="JAOPEN010000001">
    <property type="protein sequence ID" value="KAJ4863561.1"/>
    <property type="molecule type" value="Genomic_DNA"/>
</dbReference>
<dbReference type="InterPro" id="IPR029063">
    <property type="entry name" value="SAM-dependent_MTases_sf"/>
</dbReference>
<dbReference type="InterPro" id="IPR056884">
    <property type="entry name" value="NPHP3-like_N"/>
</dbReference>
<feature type="repeat" description="ANK" evidence="3">
    <location>
        <begin position="859"/>
        <end position="891"/>
    </location>
</feature>
<dbReference type="PRINTS" id="PR01415">
    <property type="entry name" value="ANKYRIN"/>
</dbReference>
<dbReference type="PANTHER" id="PTHR24123:SF33">
    <property type="entry name" value="PROTEIN HOS4"/>
    <property type="match status" value="1"/>
</dbReference>
<keyword evidence="1" id="KW-0677">Repeat</keyword>
<dbReference type="CDD" id="cd02440">
    <property type="entry name" value="AdoMet_MTases"/>
    <property type="match status" value="1"/>
</dbReference>
<accession>A0A9W9EBB2</accession>
<keyword evidence="2 3" id="KW-0040">ANK repeat</keyword>
<dbReference type="PROSITE" id="PS50297">
    <property type="entry name" value="ANK_REP_REGION"/>
    <property type="match status" value="8"/>
</dbReference>
<evidence type="ECO:0000313" key="7">
    <source>
        <dbReference type="EMBL" id="KAJ4863561.1"/>
    </source>
</evidence>
<dbReference type="RefSeq" id="XP_056032617.1">
    <property type="nucleotide sequence ID" value="XM_056167301.1"/>
</dbReference>
<feature type="repeat" description="ANK" evidence="3">
    <location>
        <begin position="1125"/>
        <end position="1159"/>
    </location>
</feature>
<comment type="caution">
    <text evidence="7">The sequence shown here is derived from an EMBL/GenBank/DDBJ whole genome shotgun (WGS) entry which is preliminary data.</text>
</comment>
<evidence type="ECO:0000259" key="6">
    <source>
        <dbReference type="Pfam" id="PF24883"/>
    </source>
</evidence>
<organism evidence="7 8">
    <name type="scientific">Trichoderma breve</name>
    <dbReference type="NCBI Taxonomy" id="2034170"/>
    <lineage>
        <taxon>Eukaryota</taxon>
        <taxon>Fungi</taxon>
        <taxon>Dikarya</taxon>
        <taxon>Ascomycota</taxon>
        <taxon>Pezizomycotina</taxon>
        <taxon>Sordariomycetes</taxon>
        <taxon>Hypocreomycetidae</taxon>
        <taxon>Hypocreales</taxon>
        <taxon>Hypocreaceae</taxon>
        <taxon>Trichoderma</taxon>
    </lineage>
</organism>
<dbReference type="SMART" id="SM00248">
    <property type="entry name" value="ANK"/>
    <property type="match status" value="22"/>
</dbReference>
<dbReference type="SUPFAM" id="SSF52540">
    <property type="entry name" value="P-loop containing nucleoside triphosphate hydrolases"/>
    <property type="match status" value="1"/>
</dbReference>